<dbReference type="InterPro" id="IPR038653">
    <property type="entry name" value="Put_CMD_sf"/>
</dbReference>
<dbReference type="Proteomes" id="UP000824108">
    <property type="component" value="Unassembled WGS sequence"/>
</dbReference>
<dbReference type="Pfam" id="PF14900">
    <property type="entry name" value="DUF4493"/>
    <property type="match status" value="1"/>
</dbReference>
<sequence length="553" mass="61400">MMTACTDELPTQNYGEGEGRLVLSEVEVKAVVGDVITRASLESDILPKASDFTIEIINNEGSLVKTLEPGTLQCTLSAGTYILKATYGNIETMSTTPAFYGESNVTIAEGGVTTTSITTNLQQAVIHPRISEELIVHFKEYSLTIQQPEGSAVEMPNDRDFFIPGNGSYTLTLSGINQLGENFSYDWQYENLAVRTRYTVECNPDLPSFTMPEQPEGNVWSKFVYITPMTADNMTSHQDIADKVLNNIVYEASSDGITWIPSEIKDGKVIITKLEANTKYTLRSRFGAVCSNNTFEITTESAQQVENGDMESTSTSISMNLYGARGIMYCYHFTGWDTRNEVTTNGAEEVNITNTNAVQWKYCSNTKPINENNSQMAEISTLAFYNGSCGSTIWDTEDGWLKKSILNEVKNNGTVYTGILFTGTFNKSSNTPNLGILHHDRPMSFSFDYSYTPVDGDKCLVYAQILDVNNNPIAQTENFQSEEQSFTRKTLKFIYSDKGSKAYKIIIYFQSGTDTDVSKMRIDDGSGPSPRSTSRVVGSVLKIDNVTLNYDYE</sequence>
<dbReference type="Gene3D" id="2.60.120.890">
    <property type="entry name" value="BT2081, beta-jelly-roll domain"/>
    <property type="match status" value="1"/>
</dbReference>
<reference evidence="1" key="2">
    <citation type="submission" date="2021-04" db="EMBL/GenBank/DDBJ databases">
        <authorList>
            <person name="Gilroy R."/>
        </authorList>
    </citation>
    <scope>NUCLEOTIDE SEQUENCE</scope>
    <source>
        <strain evidence="1">CHK118-2852</strain>
    </source>
</reference>
<organism evidence="1 2">
    <name type="scientific">Candidatus Bacteroides merdavium</name>
    <dbReference type="NCBI Taxonomy" id="2838472"/>
    <lineage>
        <taxon>Bacteria</taxon>
        <taxon>Pseudomonadati</taxon>
        <taxon>Bacteroidota</taxon>
        <taxon>Bacteroidia</taxon>
        <taxon>Bacteroidales</taxon>
        <taxon>Bacteroidaceae</taxon>
        <taxon>Bacteroides</taxon>
    </lineage>
</organism>
<proteinExistence type="predicted"/>
<name>A0A9D2KEH7_9BACE</name>
<dbReference type="AlphaFoldDB" id="A0A9D2KEH7"/>
<gene>
    <name evidence="1" type="ORF">H9807_09040</name>
</gene>
<dbReference type="EMBL" id="DXAV01000074">
    <property type="protein sequence ID" value="HIZ92241.1"/>
    <property type="molecule type" value="Genomic_DNA"/>
</dbReference>
<protein>
    <submittedName>
        <fullName evidence="1">DUF4493 domain-containing protein</fullName>
    </submittedName>
</protein>
<comment type="caution">
    <text evidence="1">The sequence shown here is derived from an EMBL/GenBank/DDBJ whole genome shotgun (WGS) entry which is preliminary data.</text>
</comment>
<reference evidence="1" key="1">
    <citation type="journal article" date="2021" name="PeerJ">
        <title>Extensive microbial diversity within the chicken gut microbiome revealed by metagenomics and culture.</title>
        <authorList>
            <person name="Gilroy R."/>
            <person name="Ravi A."/>
            <person name="Getino M."/>
            <person name="Pursley I."/>
            <person name="Horton D.L."/>
            <person name="Alikhan N.F."/>
            <person name="Baker D."/>
            <person name="Gharbi K."/>
            <person name="Hall N."/>
            <person name="Watson M."/>
            <person name="Adriaenssens E.M."/>
            <person name="Foster-Nyarko E."/>
            <person name="Jarju S."/>
            <person name="Secka A."/>
            <person name="Antonio M."/>
            <person name="Oren A."/>
            <person name="Chaudhuri R.R."/>
            <person name="La Ragione R."/>
            <person name="Hildebrand F."/>
            <person name="Pallen M.J."/>
        </authorList>
    </citation>
    <scope>NUCLEOTIDE SEQUENCE</scope>
    <source>
        <strain evidence="1">CHK118-2852</strain>
    </source>
</reference>
<dbReference type="InterPro" id="IPR027840">
    <property type="entry name" value="DUF4493"/>
</dbReference>
<accession>A0A9D2KEH7</accession>
<evidence type="ECO:0000313" key="1">
    <source>
        <dbReference type="EMBL" id="HIZ92241.1"/>
    </source>
</evidence>
<evidence type="ECO:0000313" key="2">
    <source>
        <dbReference type="Proteomes" id="UP000824108"/>
    </source>
</evidence>